<evidence type="ECO:0000256" key="1">
    <source>
        <dbReference type="SAM" id="Phobius"/>
    </source>
</evidence>
<dbReference type="RefSeq" id="WP_199021923.1">
    <property type="nucleotide sequence ID" value="NZ_JAELUP010000117.1"/>
</dbReference>
<reference evidence="2" key="1">
    <citation type="submission" date="2020-12" db="EMBL/GenBank/DDBJ databases">
        <authorList>
            <person name="Huq M.A."/>
        </authorList>
    </citation>
    <scope>NUCLEOTIDE SEQUENCE</scope>
    <source>
        <strain evidence="2">MAHUQ-46</strain>
    </source>
</reference>
<keyword evidence="1" id="KW-0812">Transmembrane</keyword>
<evidence type="ECO:0000313" key="2">
    <source>
        <dbReference type="EMBL" id="MBJ6364339.1"/>
    </source>
</evidence>
<keyword evidence="3" id="KW-1185">Reference proteome</keyword>
<dbReference type="EMBL" id="JAELUP010000117">
    <property type="protein sequence ID" value="MBJ6364339.1"/>
    <property type="molecule type" value="Genomic_DNA"/>
</dbReference>
<gene>
    <name evidence="2" type="ORF">JFN88_24275</name>
</gene>
<proteinExistence type="predicted"/>
<feature type="transmembrane region" description="Helical" evidence="1">
    <location>
        <begin position="92"/>
        <end position="118"/>
    </location>
</feature>
<sequence>MLVKLIIALICSVLISIGLSIITPGYFISYFIVAGLICIILGVPTSFLIDYAVSKVHLSKVSSSILSLFVYSASGSILGAVVLSIFNKTQFIIWYKVFFLGAIAGLLFYLIQLVYNFFTNK</sequence>
<keyword evidence="1" id="KW-1133">Transmembrane helix</keyword>
<feature type="transmembrane region" description="Helical" evidence="1">
    <location>
        <begin position="65"/>
        <end position="86"/>
    </location>
</feature>
<accession>A0A934J9I3</accession>
<dbReference type="Proteomes" id="UP000640274">
    <property type="component" value="Unassembled WGS sequence"/>
</dbReference>
<organism evidence="2 3">
    <name type="scientific">Paenibacillus roseus</name>
    <dbReference type="NCBI Taxonomy" id="2798579"/>
    <lineage>
        <taxon>Bacteria</taxon>
        <taxon>Bacillati</taxon>
        <taxon>Bacillota</taxon>
        <taxon>Bacilli</taxon>
        <taxon>Bacillales</taxon>
        <taxon>Paenibacillaceae</taxon>
        <taxon>Paenibacillus</taxon>
    </lineage>
</organism>
<name>A0A934J9I3_9BACL</name>
<evidence type="ECO:0000313" key="3">
    <source>
        <dbReference type="Proteomes" id="UP000640274"/>
    </source>
</evidence>
<comment type="caution">
    <text evidence="2">The sequence shown here is derived from an EMBL/GenBank/DDBJ whole genome shotgun (WGS) entry which is preliminary data.</text>
</comment>
<dbReference type="AlphaFoldDB" id="A0A934J9I3"/>
<protein>
    <submittedName>
        <fullName evidence="2">Uncharacterized protein</fullName>
    </submittedName>
</protein>
<keyword evidence="1" id="KW-0472">Membrane</keyword>
<feature type="transmembrane region" description="Helical" evidence="1">
    <location>
        <begin position="30"/>
        <end position="53"/>
    </location>
</feature>